<dbReference type="Pfam" id="PF06985">
    <property type="entry name" value="HET"/>
    <property type="match status" value="1"/>
</dbReference>
<dbReference type="Proteomes" id="UP000469558">
    <property type="component" value="Unassembled WGS sequence"/>
</dbReference>
<dbReference type="AlphaFoldDB" id="A0A8T9C8F9"/>
<evidence type="ECO:0000313" key="4">
    <source>
        <dbReference type="Proteomes" id="UP000469558"/>
    </source>
</evidence>
<sequence length="751" mass="85686">MDHDPKPTSEGREKLTAQEDVLSAKPRGKPMPIKQTLKDKVIASQGVEHSRDNVQGTLKEEKKERSSISGPEDIYPTILPRFRYSSGSYNKEVVQVQAILCKDCAKIDLDALLKRPHKTVAGQTVKKMLGPARNLKARSCALCHLVYSSLGPHCEKDSGLIPLRTFSSTRMRDKTWSSIDTNLMQAHHTCKYIVSQTEGLNGPIRIVKDQIKDYEIFKDWINLCQAYHTKVCKAERSNSVPFQKLIDCETRTIIPASNHPYVALSYVWGLGSETYPFAETLPLNLPNTIEDTISVTLKLGFRYLWIDRYCINQQSKEEKNAQFPVMDIIYQNAEVTVIAAAGSDPSYGLPGVGNRKREEYARSMCSKVGEHFLITTEGVYPPLSVSNSKWKTRAWTYQEAILSRRRLVFADEEVYFECYGMHCSESHNFPLLDMHREDMQGFKHTFCQDQEVGMFPKSVGTSNLAILHRIGEYSKLDLTYPEDILKGISGILNNFQRGRLGTRHYAGIPILPRGPRKTQSEVTEWTPTMGFLLSLLWSIESPSERRTSGDGAEFPSWSWTGWYGPVEWQKAVHWLPSFKIDPDVQLNVELMDERAMKLEEYQNLDIKDTSQSQPSTFIRLSAWTVCVYHPRSGREKNIYVGKIDIEDGGYIEWEFHSISKVPLQPDEVCTGVILGRKLSDYSETSEPVLLVLKRLGDKLERIGFGDLIFFSVYTKEGIYRELQQQDQKGYFINTIPKLPEIVKSWKEVRIG</sequence>
<comment type="caution">
    <text evidence="3">The sequence shown here is derived from an EMBL/GenBank/DDBJ whole genome shotgun (WGS) entry which is preliminary data.</text>
</comment>
<gene>
    <name evidence="3" type="ORF">LSUE1_G007221</name>
</gene>
<dbReference type="EMBL" id="QGMK01000764">
    <property type="protein sequence ID" value="TVY78437.1"/>
    <property type="molecule type" value="Genomic_DNA"/>
</dbReference>
<dbReference type="PANTHER" id="PTHR33112:SF1">
    <property type="entry name" value="HETEROKARYON INCOMPATIBILITY DOMAIN-CONTAINING PROTEIN"/>
    <property type="match status" value="1"/>
</dbReference>
<evidence type="ECO:0000256" key="1">
    <source>
        <dbReference type="SAM" id="MobiDB-lite"/>
    </source>
</evidence>
<reference evidence="3 4" key="1">
    <citation type="submission" date="2018-05" db="EMBL/GenBank/DDBJ databases">
        <title>Genome sequencing and assembly of the regulated plant pathogen Lachnellula willkommii and related sister species for the development of diagnostic species identification markers.</title>
        <authorList>
            <person name="Giroux E."/>
            <person name="Bilodeau G."/>
        </authorList>
    </citation>
    <scope>NUCLEOTIDE SEQUENCE [LARGE SCALE GENOMIC DNA]</scope>
    <source>
        <strain evidence="3 4">CBS 268.59</strain>
    </source>
</reference>
<feature type="region of interest" description="Disordered" evidence="1">
    <location>
        <begin position="1"/>
        <end position="72"/>
    </location>
</feature>
<protein>
    <recommendedName>
        <fullName evidence="2">Heterokaryon incompatibility domain-containing protein</fullName>
    </recommendedName>
</protein>
<dbReference type="PANTHER" id="PTHR33112">
    <property type="entry name" value="DOMAIN PROTEIN, PUTATIVE-RELATED"/>
    <property type="match status" value="1"/>
</dbReference>
<proteinExistence type="predicted"/>
<evidence type="ECO:0000313" key="3">
    <source>
        <dbReference type="EMBL" id="TVY78437.1"/>
    </source>
</evidence>
<feature type="compositionally biased region" description="Basic and acidic residues" evidence="1">
    <location>
        <begin position="48"/>
        <end position="66"/>
    </location>
</feature>
<evidence type="ECO:0000259" key="2">
    <source>
        <dbReference type="Pfam" id="PF06985"/>
    </source>
</evidence>
<feature type="compositionally biased region" description="Basic and acidic residues" evidence="1">
    <location>
        <begin position="1"/>
        <end position="17"/>
    </location>
</feature>
<dbReference type="OrthoDB" id="5428863at2759"/>
<keyword evidence="4" id="KW-1185">Reference proteome</keyword>
<dbReference type="InterPro" id="IPR010730">
    <property type="entry name" value="HET"/>
</dbReference>
<name>A0A8T9C8F9_9HELO</name>
<feature type="domain" description="Heterokaryon incompatibility" evidence="2">
    <location>
        <begin position="261"/>
        <end position="399"/>
    </location>
</feature>
<accession>A0A8T9C8F9</accession>
<organism evidence="3 4">
    <name type="scientific">Lachnellula suecica</name>
    <dbReference type="NCBI Taxonomy" id="602035"/>
    <lineage>
        <taxon>Eukaryota</taxon>
        <taxon>Fungi</taxon>
        <taxon>Dikarya</taxon>
        <taxon>Ascomycota</taxon>
        <taxon>Pezizomycotina</taxon>
        <taxon>Leotiomycetes</taxon>
        <taxon>Helotiales</taxon>
        <taxon>Lachnaceae</taxon>
        <taxon>Lachnellula</taxon>
    </lineage>
</organism>